<dbReference type="Proteomes" id="UP001362999">
    <property type="component" value="Unassembled WGS sequence"/>
</dbReference>
<protein>
    <submittedName>
        <fullName evidence="1">Uncharacterized protein</fullName>
    </submittedName>
</protein>
<dbReference type="AlphaFoldDB" id="A0AAV9Z3Q5"/>
<reference evidence="1 2" key="1">
    <citation type="journal article" date="2024" name="J Genomics">
        <title>Draft genome sequencing and assembly of Favolaschia claudopus CIRM-BRFM 2984 isolated from oak limbs.</title>
        <authorList>
            <person name="Navarro D."/>
            <person name="Drula E."/>
            <person name="Chaduli D."/>
            <person name="Cazenave R."/>
            <person name="Ahrendt S."/>
            <person name="Wang J."/>
            <person name="Lipzen A."/>
            <person name="Daum C."/>
            <person name="Barry K."/>
            <person name="Grigoriev I.V."/>
            <person name="Favel A."/>
            <person name="Rosso M.N."/>
            <person name="Martin F."/>
        </authorList>
    </citation>
    <scope>NUCLEOTIDE SEQUENCE [LARGE SCALE GENOMIC DNA]</scope>
    <source>
        <strain evidence="1 2">CIRM-BRFM 2984</strain>
    </source>
</reference>
<evidence type="ECO:0000313" key="1">
    <source>
        <dbReference type="EMBL" id="KAK6969462.1"/>
    </source>
</evidence>
<proteinExistence type="predicted"/>
<dbReference type="EMBL" id="JAWWNJ010000223">
    <property type="protein sequence ID" value="KAK6969462.1"/>
    <property type="molecule type" value="Genomic_DNA"/>
</dbReference>
<gene>
    <name evidence="1" type="ORF">R3P38DRAFT_2814378</name>
</gene>
<comment type="caution">
    <text evidence="1">The sequence shown here is derived from an EMBL/GenBank/DDBJ whole genome shotgun (WGS) entry which is preliminary data.</text>
</comment>
<name>A0AAV9Z3Q5_9AGAR</name>
<keyword evidence="2" id="KW-1185">Reference proteome</keyword>
<evidence type="ECO:0000313" key="2">
    <source>
        <dbReference type="Proteomes" id="UP001362999"/>
    </source>
</evidence>
<organism evidence="1 2">
    <name type="scientific">Favolaschia claudopus</name>
    <dbReference type="NCBI Taxonomy" id="2862362"/>
    <lineage>
        <taxon>Eukaryota</taxon>
        <taxon>Fungi</taxon>
        <taxon>Dikarya</taxon>
        <taxon>Basidiomycota</taxon>
        <taxon>Agaricomycotina</taxon>
        <taxon>Agaricomycetes</taxon>
        <taxon>Agaricomycetidae</taxon>
        <taxon>Agaricales</taxon>
        <taxon>Marasmiineae</taxon>
        <taxon>Mycenaceae</taxon>
        <taxon>Favolaschia</taxon>
    </lineage>
</organism>
<sequence>MFGCLRKRYLTRRSLDVTAAEQVSLEGGNAEKDGRQINAVEEGERLTRDIEVVEGGGYPLIPERGAGGRNNEVLRMGSEMGDEDLLRQLATPNGGLEGMDAMRQDLEADTLSSMRQCAHGPPINHRVLITLDVPALPLTAAAPPSAPVPLPSQSEFGAVSGRWSRSTSPTSSANNLYFKYRCTAQSSGQFRTQSGNIRCNCVDTELRNGMRADKVMFSRVSDRRAPSARRESASNAFKVGLKLVPNLHRGRRFDIRTNSPRRDLECSKSIEVETAQAAQSVEKASLLENNKTVYLAP</sequence>
<accession>A0AAV9Z3Q5</accession>